<dbReference type="Gene3D" id="2.40.50.140">
    <property type="entry name" value="Nucleic acid-binding proteins"/>
    <property type="match status" value="1"/>
</dbReference>
<evidence type="ECO:0000313" key="5">
    <source>
        <dbReference type="EMBL" id="PIP04820.1"/>
    </source>
</evidence>
<dbReference type="InterPro" id="IPR022572">
    <property type="entry name" value="DNA_rep/recomb_RecO_N"/>
</dbReference>
<evidence type="ECO:0000256" key="3">
    <source>
        <dbReference type="ARBA" id="ARBA00023204"/>
    </source>
</evidence>
<proteinExistence type="predicted"/>
<evidence type="ECO:0000256" key="2">
    <source>
        <dbReference type="ARBA" id="ARBA00023172"/>
    </source>
</evidence>
<dbReference type="Proteomes" id="UP000231388">
    <property type="component" value="Unassembled WGS sequence"/>
</dbReference>
<dbReference type="GO" id="GO:0006310">
    <property type="term" value="P:DNA recombination"/>
    <property type="evidence" value="ECO:0007669"/>
    <property type="project" value="UniProtKB-KW"/>
</dbReference>
<feature type="domain" description="DNA replication/recombination mediator RecO N-terminal" evidence="4">
    <location>
        <begin position="5"/>
        <end position="80"/>
    </location>
</feature>
<keyword evidence="2" id="KW-0233">DNA recombination</keyword>
<name>A0A2G9XCV3_UNCKA</name>
<evidence type="ECO:0000259" key="4">
    <source>
        <dbReference type="Pfam" id="PF11967"/>
    </source>
</evidence>
<sequence>MTHSFITECIVLKSKSYKEADKIFTLFTKSEGKINAIAKGVKKPISRKAGSLDVFDYSRVALSEWKDFFIITQAEIINPFSELKNDLVNQGFLYLIGETLDKLLPYREEYAGLFVKMPAKLEELSKCGKKQEVLIETLIMMLLEMGYWSANFPRDLEYIKGYIESLTDNKLGSANLIDKITKIGVRPHFTHFRL</sequence>
<dbReference type="InterPro" id="IPR003717">
    <property type="entry name" value="RecO"/>
</dbReference>
<evidence type="ECO:0000256" key="1">
    <source>
        <dbReference type="ARBA" id="ARBA00022763"/>
    </source>
</evidence>
<gene>
    <name evidence="5" type="primary">recO</name>
    <name evidence="5" type="ORF">COX53_00460</name>
</gene>
<accession>A0A2G9XCV3</accession>
<organism evidence="5 6">
    <name type="scientific">candidate division WWE3 bacterium CG23_combo_of_CG06-09_8_20_14_all_40_14</name>
    <dbReference type="NCBI Taxonomy" id="1975095"/>
    <lineage>
        <taxon>Bacteria</taxon>
        <taxon>Katanobacteria</taxon>
    </lineage>
</organism>
<dbReference type="NCBIfam" id="TIGR00613">
    <property type="entry name" value="reco"/>
    <property type="match status" value="1"/>
</dbReference>
<dbReference type="PANTHER" id="PTHR33991:SF1">
    <property type="entry name" value="DNA REPAIR PROTEIN RECO"/>
    <property type="match status" value="1"/>
</dbReference>
<dbReference type="PANTHER" id="PTHR33991">
    <property type="entry name" value="DNA REPAIR PROTEIN RECO"/>
    <property type="match status" value="1"/>
</dbReference>
<evidence type="ECO:0000313" key="6">
    <source>
        <dbReference type="Proteomes" id="UP000231388"/>
    </source>
</evidence>
<dbReference type="GO" id="GO:0006302">
    <property type="term" value="P:double-strand break repair"/>
    <property type="evidence" value="ECO:0007669"/>
    <property type="project" value="TreeGrafter"/>
</dbReference>
<dbReference type="EMBL" id="PCQY01000006">
    <property type="protein sequence ID" value="PIP04820.1"/>
    <property type="molecule type" value="Genomic_DNA"/>
</dbReference>
<dbReference type="SUPFAM" id="SSF50249">
    <property type="entry name" value="Nucleic acid-binding proteins"/>
    <property type="match status" value="1"/>
</dbReference>
<comment type="caution">
    <text evidence="5">The sequence shown here is derived from an EMBL/GenBank/DDBJ whole genome shotgun (WGS) entry which is preliminary data.</text>
</comment>
<dbReference type="AlphaFoldDB" id="A0A2G9XCV3"/>
<keyword evidence="1" id="KW-0227">DNA damage</keyword>
<protein>
    <submittedName>
        <fullName evidence="5">DNA repair protein RecO</fullName>
    </submittedName>
</protein>
<dbReference type="GO" id="GO:0043590">
    <property type="term" value="C:bacterial nucleoid"/>
    <property type="evidence" value="ECO:0007669"/>
    <property type="project" value="TreeGrafter"/>
</dbReference>
<keyword evidence="3" id="KW-0234">DNA repair</keyword>
<dbReference type="Pfam" id="PF11967">
    <property type="entry name" value="RecO_N"/>
    <property type="match status" value="1"/>
</dbReference>
<reference evidence="5 6" key="1">
    <citation type="submission" date="2017-09" db="EMBL/GenBank/DDBJ databases">
        <title>Depth-based differentiation of microbial function through sediment-hosted aquifers and enrichment of novel symbionts in the deep terrestrial subsurface.</title>
        <authorList>
            <person name="Probst A.J."/>
            <person name="Ladd B."/>
            <person name="Jarett J.K."/>
            <person name="Geller-Mcgrath D.E."/>
            <person name="Sieber C.M."/>
            <person name="Emerson J.B."/>
            <person name="Anantharaman K."/>
            <person name="Thomas B.C."/>
            <person name="Malmstrom R."/>
            <person name="Stieglmeier M."/>
            <person name="Klingl A."/>
            <person name="Woyke T."/>
            <person name="Ryan C.M."/>
            <person name="Banfield J.F."/>
        </authorList>
    </citation>
    <scope>NUCLEOTIDE SEQUENCE [LARGE SCALE GENOMIC DNA]</scope>
    <source>
        <strain evidence="5">CG23_combo_of_CG06-09_8_20_14_all_40_14</strain>
    </source>
</reference>
<dbReference type="InterPro" id="IPR012340">
    <property type="entry name" value="NA-bd_OB-fold"/>
</dbReference>